<reference evidence="5" key="2">
    <citation type="submission" date="2015-01" db="EMBL/GenBank/DDBJ databases">
        <title>Evolutionary Origins and Diversification of the Mycorrhizal Mutualists.</title>
        <authorList>
            <consortium name="DOE Joint Genome Institute"/>
            <consortium name="Mycorrhizal Genomics Consortium"/>
            <person name="Kohler A."/>
            <person name="Kuo A."/>
            <person name="Nagy L.G."/>
            <person name="Floudas D."/>
            <person name="Copeland A."/>
            <person name="Barry K.W."/>
            <person name="Cichocki N."/>
            <person name="Veneault-Fourrey C."/>
            <person name="LaButti K."/>
            <person name="Lindquist E.A."/>
            <person name="Lipzen A."/>
            <person name="Lundell T."/>
            <person name="Morin E."/>
            <person name="Murat C."/>
            <person name="Riley R."/>
            <person name="Ohm R."/>
            <person name="Sun H."/>
            <person name="Tunlid A."/>
            <person name="Henrissat B."/>
            <person name="Grigoriev I.V."/>
            <person name="Hibbett D.S."/>
            <person name="Martin F."/>
        </authorList>
    </citation>
    <scope>NUCLEOTIDE SEQUENCE [LARGE SCALE GENOMIC DNA]</scope>
    <source>
        <strain evidence="5">MUT 4182</strain>
    </source>
</reference>
<dbReference type="PANTHER" id="PTHR40465:SF1">
    <property type="entry name" value="DUF6534 DOMAIN-CONTAINING PROTEIN"/>
    <property type="match status" value="1"/>
</dbReference>
<evidence type="ECO:0000313" key="4">
    <source>
        <dbReference type="EMBL" id="KIO34068.1"/>
    </source>
</evidence>
<protein>
    <recommendedName>
        <fullName evidence="3">DUF6534 domain-containing protein</fullName>
    </recommendedName>
</protein>
<accession>A0A0C3LJ52</accession>
<feature type="region of interest" description="Disordered" evidence="1">
    <location>
        <begin position="180"/>
        <end position="200"/>
    </location>
</feature>
<keyword evidence="2" id="KW-1133">Transmembrane helix</keyword>
<evidence type="ECO:0000259" key="3">
    <source>
        <dbReference type="Pfam" id="PF20152"/>
    </source>
</evidence>
<dbReference type="Pfam" id="PF20152">
    <property type="entry name" value="DUF6534"/>
    <property type="match status" value="1"/>
</dbReference>
<name>A0A0C3LJ52_9AGAM</name>
<sequence>MSLNVLNDLVISVVVTVKLVRSRSGFNQATDSALRRLLTITWSAGIPPTICATLDMITFFAMPLNLTHVLFNFFTGRLYVFSMMYALNSRALIREILSQPPPLPSEEVSCTVPRFRTPGMTSSSGTDSVLESRFHPLASVKVASEENKPESEAEAEELAMPELPKSQSVAFKVSAFEPDPAAVVPSEDPLPNPKGRSQWA</sequence>
<keyword evidence="5" id="KW-1185">Reference proteome</keyword>
<gene>
    <name evidence="4" type="ORF">M407DRAFT_16980</name>
</gene>
<feature type="transmembrane region" description="Helical" evidence="2">
    <location>
        <begin position="69"/>
        <end position="87"/>
    </location>
</feature>
<dbReference type="HOGENOM" id="CLU_1367128_0_0_1"/>
<evidence type="ECO:0000256" key="1">
    <source>
        <dbReference type="SAM" id="MobiDB-lite"/>
    </source>
</evidence>
<reference evidence="4 5" key="1">
    <citation type="submission" date="2014-04" db="EMBL/GenBank/DDBJ databases">
        <authorList>
            <consortium name="DOE Joint Genome Institute"/>
            <person name="Kuo A."/>
            <person name="Girlanda M."/>
            <person name="Perotto S."/>
            <person name="Kohler A."/>
            <person name="Nagy L.G."/>
            <person name="Floudas D."/>
            <person name="Copeland A."/>
            <person name="Barry K.W."/>
            <person name="Cichocki N."/>
            <person name="Veneault-Fourrey C."/>
            <person name="LaButti K."/>
            <person name="Lindquist E.A."/>
            <person name="Lipzen A."/>
            <person name="Lundell T."/>
            <person name="Morin E."/>
            <person name="Murat C."/>
            <person name="Sun H."/>
            <person name="Tunlid A."/>
            <person name="Henrissat B."/>
            <person name="Grigoriev I.V."/>
            <person name="Hibbett D.S."/>
            <person name="Martin F."/>
            <person name="Nordberg H.P."/>
            <person name="Cantor M.N."/>
            <person name="Hua S.X."/>
        </authorList>
    </citation>
    <scope>NUCLEOTIDE SEQUENCE [LARGE SCALE GENOMIC DNA]</scope>
    <source>
        <strain evidence="4 5">MUT 4182</strain>
    </source>
</reference>
<dbReference type="OrthoDB" id="2745105at2759"/>
<evidence type="ECO:0000256" key="2">
    <source>
        <dbReference type="SAM" id="Phobius"/>
    </source>
</evidence>
<proteinExistence type="predicted"/>
<feature type="domain" description="DUF6534" evidence="3">
    <location>
        <begin position="5"/>
        <end position="91"/>
    </location>
</feature>
<keyword evidence="2" id="KW-0812">Transmembrane</keyword>
<organism evidence="4 5">
    <name type="scientific">Tulasnella calospora MUT 4182</name>
    <dbReference type="NCBI Taxonomy" id="1051891"/>
    <lineage>
        <taxon>Eukaryota</taxon>
        <taxon>Fungi</taxon>
        <taxon>Dikarya</taxon>
        <taxon>Basidiomycota</taxon>
        <taxon>Agaricomycotina</taxon>
        <taxon>Agaricomycetes</taxon>
        <taxon>Cantharellales</taxon>
        <taxon>Tulasnellaceae</taxon>
        <taxon>Tulasnella</taxon>
    </lineage>
</organism>
<dbReference type="AlphaFoldDB" id="A0A0C3LJ52"/>
<dbReference type="EMBL" id="KN822944">
    <property type="protein sequence ID" value="KIO34068.1"/>
    <property type="molecule type" value="Genomic_DNA"/>
</dbReference>
<feature type="region of interest" description="Disordered" evidence="1">
    <location>
        <begin position="141"/>
        <end position="163"/>
    </location>
</feature>
<dbReference type="PANTHER" id="PTHR40465">
    <property type="entry name" value="CHROMOSOME 1, WHOLE GENOME SHOTGUN SEQUENCE"/>
    <property type="match status" value="1"/>
</dbReference>
<dbReference type="InterPro" id="IPR045339">
    <property type="entry name" value="DUF6534"/>
</dbReference>
<dbReference type="Proteomes" id="UP000054248">
    <property type="component" value="Unassembled WGS sequence"/>
</dbReference>
<evidence type="ECO:0000313" key="5">
    <source>
        <dbReference type="Proteomes" id="UP000054248"/>
    </source>
</evidence>
<keyword evidence="2" id="KW-0472">Membrane</keyword>